<accession>A0A1G2EN66</accession>
<evidence type="ECO:0000313" key="1">
    <source>
        <dbReference type="EMBL" id="OGZ27187.1"/>
    </source>
</evidence>
<organism evidence="1 2">
    <name type="scientific">Candidatus Nealsonbacteria bacterium RIFOXYB1_FULL_40_15</name>
    <dbReference type="NCBI Taxonomy" id="1801677"/>
    <lineage>
        <taxon>Bacteria</taxon>
        <taxon>Candidatus Nealsoniibacteriota</taxon>
    </lineage>
</organism>
<gene>
    <name evidence="1" type="ORF">A2365_00770</name>
</gene>
<comment type="caution">
    <text evidence="1">The sequence shown here is derived from an EMBL/GenBank/DDBJ whole genome shotgun (WGS) entry which is preliminary data.</text>
</comment>
<proteinExistence type="predicted"/>
<name>A0A1G2EN66_9BACT</name>
<dbReference type="Proteomes" id="UP000177740">
    <property type="component" value="Unassembled WGS sequence"/>
</dbReference>
<dbReference type="EMBL" id="MHMM01000010">
    <property type="protein sequence ID" value="OGZ27187.1"/>
    <property type="molecule type" value="Genomic_DNA"/>
</dbReference>
<reference evidence="1 2" key="1">
    <citation type="journal article" date="2016" name="Nat. Commun.">
        <title>Thousands of microbial genomes shed light on interconnected biogeochemical processes in an aquifer system.</title>
        <authorList>
            <person name="Anantharaman K."/>
            <person name="Brown C.T."/>
            <person name="Hug L.A."/>
            <person name="Sharon I."/>
            <person name="Castelle C.J."/>
            <person name="Probst A.J."/>
            <person name="Thomas B.C."/>
            <person name="Singh A."/>
            <person name="Wilkins M.J."/>
            <person name="Karaoz U."/>
            <person name="Brodie E.L."/>
            <person name="Williams K.H."/>
            <person name="Hubbard S.S."/>
            <person name="Banfield J.F."/>
        </authorList>
    </citation>
    <scope>NUCLEOTIDE SEQUENCE [LARGE SCALE GENOMIC DNA]</scope>
</reference>
<dbReference type="STRING" id="1801677.A2365_00770"/>
<protein>
    <submittedName>
        <fullName evidence="1">Uncharacterized protein</fullName>
    </submittedName>
</protein>
<dbReference type="AlphaFoldDB" id="A0A1G2EN66"/>
<evidence type="ECO:0000313" key="2">
    <source>
        <dbReference type="Proteomes" id="UP000177740"/>
    </source>
</evidence>
<sequence>MKIEYSEKIDKEIIREVNKMCPSLSKVMGFNFDKKVKFDKRFIQVAKAVAKASEDFFDEKKMRGVMDKIYKTKMPEVKVFINTSGFATWNIKKKYISVPMNFMGESFFNHACHEANHFMYDFAFGTKKYEDTEIKEIITVINNAFGIHDSGWPKFREKREKVLDVYNKTKDIGSVIDSLK</sequence>